<organism evidence="1 2">
    <name type="scientific">Diversispora epigaea</name>
    <dbReference type="NCBI Taxonomy" id="1348612"/>
    <lineage>
        <taxon>Eukaryota</taxon>
        <taxon>Fungi</taxon>
        <taxon>Fungi incertae sedis</taxon>
        <taxon>Mucoromycota</taxon>
        <taxon>Glomeromycotina</taxon>
        <taxon>Glomeromycetes</taxon>
        <taxon>Diversisporales</taxon>
        <taxon>Diversisporaceae</taxon>
        <taxon>Diversispora</taxon>
    </lineage>
</organism>
<gene>
    <name evidence="1" type="ORF">Glove_106g34</name>
</gene>
<dbReference type="AlphaFoldDB" id="A0A397J2Z2"/>
<dbReference type="EMBL" id="PQFF01000099">
    <property type="protein sequence ID" value="RHZ82659.1"/>
    <property type="molecule type" value="Genomic_DNA"/>
</dbReference>
<accession>A0A397J2Z2</accession>
<comment type="caution">
    <text evidence="1">The sequence shown here is derived from an EMBL/GenBank/DDBJ whole genome shotgun (WGS) entry which is preliminary data.</text>
</comment>
<protein>
    <submittedName>
        <fullName evidence="1">Uncharacterized protein</fullName>
    </submittedName>
</protein>
<sequence>MNGILEDSGCIIPAAQIQNPNAKIPKAEIPNLKSQILVICTFWRPKSQIIWDLGNMYRMYLRTIQESTISGKEPFLGEMLKPFSENISLSADEILDLIVAYSSVNFFKRKPSKSFTPITFEYLQYKRNIYEGY</sequence>
<reference evidence="1 2" key="1">
    <citation type="submission" date="2018-08" db="EMBL/GenBank/DDBJ databases">
        <title>Genome and evolution of the arbuscular mycorrhizal fungus Diversispora epigaea (formerly Glomus versiforme) and its bacterial endosymbionts.</title>
        <authorList>
            <person name="Sun X."/>
            <person name="Fei Z."/>
            <person name="Harrison M."/>
        </authorList>
    </citation>
    <scope>NUCLEOTIDE SEQUENCE [LARGE SCALE GENOMIC DNA]</scope>
    <source>
        <strain evidence="1 2">IT104</strain>
    </source>
</reference>
<name>A0A397J2Z2_9GLOM</name>
<dbReference type="OrthoDB" id="10044727at2759"/>
<proteinExistence type="predicted"/>
<evidence type="ECO:0000313" key="1">
    <source>
        <dbReference type="EMBL" id="RHZ82659.1"/>
    </source>
</evidence>
<dbReference type="Proteomes" id="UP000266861">
    <property type="component" value="Unassembled WGS sequence"/>
</dbReference>
<keyword evidence="2" id="KW-1185">Reference proteome</keyword>
<evidence type="ECO:0000313" key="2">
    <source>
        <dbReference type="Proteomes" id="UP000266861"/>
    </source>
</evidence>